<dbReference type="Proteomes" id="UP000193136">
    <property type="component" value="Unassembled WGS sequence"/>
</dbReference>
<dbReference type="SMART" id="SM01321">
    <property type="entry name" value="Y1_Tnp"/>
    <property type="match status" value="1"/>
</dbReference>
<dbReference type="Gene3D" id="3.30.70.1290">
    <property type="entry name" value="Transposase IS200-like"/>
    <property type="match status" value="1"/>
</dbReference>
<evidence type="ECO:0000313" key="3">
    <source>
        <dbReference type="Proteomes" id="UP000193136"/>
    </source>
</evidence>
<dbReference type="PANTHER" id="PTHR34322:SF2">
    <property type="entry name" value="TRANSPOSASE IS200-LIKE DOMAIN-CONTAINING PROTEIN"/>
    <property type="match status" value="1"/>
</dbReference>
<proteinExistence type="predicted"/>
<feature type="domain" description="Transposase IS200-like" evidence="1">
    <location>
        <begin position="9"/>
        <end position="123"/>
    </location>
</feature>
<dbReference type="EMBL" id="NAAD01000015">
    <property type="protein sequence ID" value="ORJ58539.1"/>
    <property type="molecule type" value="Genomic_DNA"/>
</dbReference>
<dbReference type="Pfam" id="PF01797">
    <property type="entry name" value="Y1_Tnp"/>
    <property type="match status" value="1"/>
</dbReference>
<sequence>MSRPLRIEFPGAVYHVTSRGNAKADIFREDDDRQLFLKVLTQVVKRFNWLCHAYCLMDNHYHLLIETPEGNLSAGMRQLNGVYTQTFNRKHGRVGHVFQGRFKSILIEKQSHLLELCRYVVLNPVRAGASEHPSHHPWNSYLATLGKQSCPSFLTTDWVLGNFFRSRGKARIAYRKFIEDGLATPFRSPWTQLRGQIVLGGDAFLQRIRDLLEDQDLVAEIPRHQRHIGRPALEALLPRNKSLSKQERNRLIREAHLAHGYRLAEIARASGLHYTTISKIVNVEN</sequence>
<dbReference type="InterPro" id="IPR036515">
    <property type="entry name" value="Transposase_17_sf"/>
</dbReference>
<keyword evidence="3" id="KW-1185">Reference proteome</keyword>
<dbReference type="OrthoDB" id="9800147at2"/>
<evidence type="ECO:0000313" key="2">
    <source>
        <dbReference type="EMBL" id="ORJ58539.1"/>
    </source>
</evidence>
<dbReference type="SUPFAM" id="SSF143422">
    <property type="entry name" value="Transposase IS200-like"/>
    <property type="match status" value="1"/>
</dbReference>
<dbReference type="AlphaFoldDB" id="A0A1X0Y097"/>
<organism evidence="2 3">
    <name type="scientific">Geothermobacter hydrogeniphilus</name>
    <dbReference type="NCBI Taxonomy" id="1969733"/>
    <lineage>
        <taxon>Bacteria</taxon>
        <taxon>Pseudomonadati</taxon>
        <taxon>Thermodesulfobacteriota</taxon>
        <taxon>Desulfuromonadia</taxon>
        <taxon>Desulfuromonadales</taxon>
        <taxon>Geothermobacteraceae</taxon>
        <taxon>Geothermobacter</taxon>
    </lineage>
</organism>
<dbReference type="NCBIfam" id="NF047646">
    <property type="entry name" value="REP_Tyr_transpos"/>
    <property type="match status" value="1"/>
</dbReference>
<gene>
    <name evidence="2" type="ORF">B5V00_11860</name>
</gene>
<dbReference type="GO" id="GO:0004803">
    <property type="term" value="F:transposase activity"/>
    <property type="evidence" value="ECO:0007669"/>
    <property type="project" value="InterPro"/>
</dbReference>
<reference evidence="2 3" key="1">
    <citation type="submission" date="2017-03" db="EMBL/GenBank/DDBJ databases">
        <title>Genome sequence of Geothermobacter sp. EPR-M, Deep-Sea Iron Reducer.</title>
        <authorList>
            <person name="Tully B."/>
            <person name="Savalia P."/>
            <person name="Abuyen K."/>
            <person name="Baughan C."/>
            <person name="Romero E."/>
            <person name="Ronkowski C."/>
            <person name="Torres B."/>
            <person name="Tremblay J."/>
            <person name="Trujillo A."/>
            <person name="Tyler M."/>
            <person name="Perez-Rodriguez I."/>
            <person name="Amend J."/>
        </authorList>
    </citation>
    <scope>NUCLEOTIDE SEQUENCE [LARGE SCALE GENOMIC DNA]</scope>
    <source>
        <strain evidence="2 3">EPR-M</strain>
    </source>
</reference>
<dbReference type="GO" id="GO:0003677">
    <property type="term" value="F:DNA binding"/>
    <property type="evidence" value="ECO:0007669"/>
    <property type="project" value="InterPro"/>
</dbReference>
<dbReference type="RefSeq" id="WP_085011020.1">
    <property type="nucleotide sequence ID" value="NZ_NAAD01000015.1"/>
</dbReference>
<comment type="caution">
    <text evidence="2">The sequence shown here is derived from an EMBL/GenBank/DDBJ whole genome shotgun (WGS) entry which is preliminary data.</text>
</comment>
<dbReference type="PANTHER" id="PTHR34322">
    <property type="entry name" value="TRANSPOSASE, Y1_TNP DOMAIN-CONTAINING"/>
    <property type="match status" value="1"/>
</dbReference>
<dbReference type="GO" id="GO:0006313">
    <property type="term" value="P:DNA transposition"/>
    <property type="evidence" value="ECO:0007669"/>
    <property type="project" value="InterPro"/>
</dbReference>
<protein>
    <submittedName>
        <fullName evidence="2">Addiction module toxin RelE</fullName>
    </submittedName>
</protein>
<dbReference type="InterPro" id="IPR002686">
    <property type="entry name" value="Transposase_17"/>
</dbReference>
<name>A0A1X0Y097_9BACT</name>
<evidence type="ECO:0000259" key="1">
    <source>
        <dbReference type="SMART" id="SM01321"/>
    </source>
</evidence>
<accession>A0A1X0Y097</accession>
<dbReference type="STRING" id="1969733.B5V00_11860"/>